<gene>
    <name evidence="2" type="ORF">UFOPK2754_01699</name>
    <name evidence="3" type="ORF">UFOPK3139_00975</name>
    <name evidence="4" type="ORF">UFOPK3543_00298</name>
</gene>
<evidence type="ECO:0000313" key="2">
    <source>
        <dbReference type="EMBL" id="CAB4749131.1"/>
    </source>
</evidence>
<evidence type="ECO:0000313" key="4">
    <source>
        <dbReference type="EMBL" id="CAB4891482.1"/>
    </source>
</evidence>
<dbReference type="Pfam" id="PF00561">
    <property type="entry name" value="Abhydrolase_1"/>
    <property type="match status" value="1"/>
</dbReference>
<accession>A0A6J7F5C6</accession>
<organism evidence="4">
    <name type="scientific">freshwater metagenome</name>
    <dbReference type="NCBI Taxonomy" id="449393"/>
    <lineage>
        <taxon>unclassified sequences</taxon>
        <taxon>metagenomes</taxon>
        <taxon>ecological metagenomes</taxon>
    </lineage>
</organism>
<dbReference type="GO" id="GO:0004806">
    <property type="term" value="F:triacylglycerol lipase activity"/>
    <property type="evidence" value="ECO:0007669"/>
    <property type="project" value="TreeGrafter"/>
</dbReference>
<dbReference type="SUPFAM" id="SSF53474">
    <property type="entry name" value="alpha/beta-Hydrolases"/>
    <property type="match status" value="1"/>
</dbReference>
<dbReference type="Gene3D" id="3.40.50.1820">
    <property type="entry name" value="alpha/beta hydrolase"/>
    <property type="match status" value="1"/>
</dbReference>
<dbReference type="PANTHER" id="PTHR43433">
    <property type="entry name" value="HYDROLASE, ALPHA/BETA FOLD FAMILY PROTEIN"/>
    <property type="match status" value="1"/>
</dbReference>
<dbReference type="InterPro" id="IPR050471">
    <property type="entry name" value="AB_hydrolase"/>
</dbReference>
<dbReference type="EMBL" id="CAEZYR010000060">
    <property type="protein sequence ID" value="CAB4749131.1"/>
    <property type="molecule type" value="Genomic_DNA"/>
</dbReference>
<dbReference type="PANTHER" id="PTHR43433:SF5">
    <property type="entry name" value="AB HYDROLASE-1 DOMAIN-CONTAINING PROTEIN"/>
    <property type="match status" value="1"/>
</dbReference>
<dbReference type="AlphaFoldDB" id="A0A6J7F5C6"/>
<sequence>MLIDVNGLELWVEDHPPSSAGLHEVPILLLSGSDATTLRWPPALIDALSNARHRVVAFDPRDCGASTKIDPDTPYRLDALAADALGVLDVLGIARAHVVGYSMGGAVAQVLAFDAPERVATLTLVSTTPGLGDDRLPFASDWFVERMTERLFAAPPRTTDERIAWIVDLYRLLAGTRHPFDEEGQRALAAAELERCWYPESGHGLAVGASPSRLDRLGEIGAPTLVIHGSADPVFAPAHGHALTAGIPDARLVTIDGLGHEVSAQDLASLLLAHVAHFS</sequence>
<name>A0A6J7F5C6_9ZZZZ</name>
<dbReference type="InterPro" id="IPR000073">
    <property type="entry name" value="AB_hydrolase_1"/>
</dbReference>
<dbReference type="PRINTS" id="PR00111">
    <property type="entry name" value="ABHYDROLASE"/>
</dbReference>
<feature type="domain" description="AB hydrolase-1" evidence="1">
    <location>
        <begin position="26"/>
        <end position="262"/>
    </location>
</feature>
<proteinExistence type="predicted"/>
<reference evidence="4" key="1">
    <citation type="submission" date="2020-05" db="EMBL/GenBank/DDBJ databases">
        <authorList>
            <person name="Chiriac C."/>
            <person name="Salcher M."/>
            <person name="Ghai R."/>
            <person name="Kavagutti S V."/>
        </authorList>
    </citation>
    <scope>NUCLEOTIDE SEQUENCE</scope>
</reference>
<evidence type="ECO:0000313" key="3">
    <source>
        <dbReference type="EMBL" id="CAB4825327.1"/>
    </source>
</evidence>
<dbReference type="EMBL" id="CAFBMH010000006">
    <property type="protein sequence ID" value="CAB4891482.1"/>
    <property type="molecule type" value="Genomic_DNA"/>
</dbReference>
<dbReference type="EMBL" id="CAFABA010000030">
    <property type="protein sequence ID" value="CAB4825327.1"/>
    <property type="molecule type" value="Genomic_DNA"/>
</dbReference>
<protein>
    <submittedName>
        <fullName evidence="4">Unannotated protein</fullName>
    </submittedName>
</protein>
<dbReference type="GO" id="GO:0046503">
    <property type="term" value="P:glycerolipid catabolic process"/>
    <property type="evidence" value="ECO:0007669"/>
    <property type="project" value="TreeGrafter"/>
</dbReference>
<evidence type="ECO:0000259" key="1">
    <source>
        <dbReference type="Pfam" id="PF00561"/>
    </source>
</evidence>
<dbReference type="InterPro" id="IPR029058">
    <property type="entry name" value="AB_hydrolase_fold"/>
</dbReference>